<dbReference type="Gene3D" id="3.30.420.10">
    <property type="entry name" value="Ribonuclease H-like superfamily/Ribonuclease H"/>
    <property type="match status" value="1"/>
</dbReference>
<dbReference type="AlphaFoldDB" id="A0A0B1P9I7"/>
<sequence>METSTYDSCLLYTKDTTNPNDDFGIVGLQTDDTLTVGSDGFLKREKEAIEKAGFIHKPIDILTPENNLNFNGSILSLKDNNITVTQRQQISNIKKIDLSQPLNLLKTHYTAQRARGAYVATVSQPEASFALSHAAQCKEPTAIDVEKLNKCLEWQIKNIDRGIKFVKLDLASIKIVVFTDSAFANNSDYSSQIGYVIVLADDSKNANILHWSSTKCRRVTRSVLASELYALVHGFDMASVIKTTLEKILKPWHSSPIPLITCTDSHSLFDCLVKIGTTNEKRLMIDIMCLRQAYERREITEIVWIPGQSNPADSMTKEREKCCKALKNLIDNNVVDIDPYGWVQRS</sequence>
<dbReference type="HOGENOM" id="CLU_002055_1_1_1"/>
<comment type="caution">
    <text evidence="1">The sequence shown here is derived from an EMBL/GenBank/DDBJ whole genome shotgun (WGS) entry which is preliminary data.</text>
</comment>
<accession>A0A0B1P9I7</accession>
<reference evidence="1 2" key="1">
    <citation type="journal article" date="2014" name="BMC Genomics">
        <title>Adaptive genomic structural variation in the grape powdery mildew pathogen, Erysiphe necator.</title>
        <authorList>
            <person name="Jones L."/>
            <person name="Riaz S."/>
            <person name="Morales-Cruz A."/>
            <person name="Amrine K.C."/>
            <person name="McGuire B."/>
            <person name="Gubler W.D."/>
            <person name="Walker M.A."/>
            <person name="Cantu D."/>
        </authorList>
    </citation>
    <scope>NUCLEOTIDE SEQUENCE [LARGE SCALE GENOMIC DNA]</scope>
    <source>
        <strain evidence="2">c</strain>
    </source>
</reference>
<protein>
    <submittedName>
        <fullName evidence="1">Uncharacterized protein</fullName>
    </submittedName>
</protein>
<name>A0A0B1P9I7_UNCNE</name>
<evidence type="ECO:0000313" key="2">
    <source>
        <dbReference type="Proteomes" id="UP000030854"/>
    </source>
</evidence>
<proteinExistence type="predicted"/>
<dbReference type="InterPro" id="IPR036397">
    <property type="entry name" value="RNaseH_sf"/>
</dbReference>
<evidence type="ECO:0000313" key="1">
    <source>
        <dbReference type="EMBL" id="KHJ34025.1"/>
    </source>
</evidence>
<keyword evidence="2" id="KW-1185">Reference proteome</keyword>
<dbReference type="GO" id="GO:0003676">
    <property type="term" value="F:nucleic acid binding"/>
    <property type="evidence" value="ECO:0007669"/>
    <property type="project" value="InterPro"/>
</dbReference>
<organism evidence="1 2">
    <name type="scientific">Uncinula necator</name>
    <name type="common">Grape powdery mildew</name>
    <dbReference type="NCBI Taxonomy" id="52586"/>
    <lineage>
        <taxon>Eukaryota</taxon>
        <taxon>Fungi</taxon>
        <taxon>Dikarya</taxon>
        <taxon>Ascomycota</taxon>
        <taxon>Pezizomycotina</taxon>
        <taxon>Leotiomycetes</taxon>
        <taxon>Erysiphales</taxon>
        <taxon>Erysiphaceae</taxon>
        <taxon>Erysiphe</taxon>
    </lineage>
</organism>
<gene>
    <name evidence="1" type="ORF">EV44_g3064</name>
</gene>
<dbReference type="Proteomes" id="UP000030854">
    <property type="component" value="Unassembled WGS sequence"/>
</dbReference>
<dbReference type="STRING" id="52586.A0A0B1P9I7"/>
<dbReference type="EMBL" id="JNVN01001095">
    <property type="protein sequence ID" value="KHJ34025.1"/>
    <property type="molecule type" value="Genomic_DNA"/>
</dbReference>